<name>A0A7W4VE80_9BURK</name>
<dbReference type="EMBL" id="JACHWF010000006">
    <property type="protein sequence ID" value="MBB3009993.1"/>
    <property type="molecule type" value="Genomic_DNA"/>
</dbReference>
<evidence type="ECO:0000313" key="2">
    <source>
        <dbReference type="Proteomes" id="UP000578036"/>
    </source>
</evidence>
<dbReference type="AlphaFoldDB" id="A0A7W4VE80"/>
<reference evidence="1 2" key="1">
    <citation type="submission" date="2020-08" db="EMBL/GenBank/DDBJ databases">
        <title>Genomic Encyclopedia of Type Strains, Phase IV (KMG-V): Genome sequencing to study the core and pangenomes of soil and plant-associated prokaryotes.</title>
        <authorList>
            <person name="Whitman W."/>
        </authorList>
    </citation>
    <scope>NUCLEOTIDE SEQUENCE [LARGE SCALE GENOMIC DNA]</scope>
    <source>
        <strain evidence="1 2">SLV-2362</strain>
    </source>
</reference>
<protein>
    <submittedName>
        <fullName evidence="1">Uncharacterized protein</fullName>
    </submittedName>
</protein>
<dbReference type="Proteomes" id="UP000578036">
    <property type="component" value="Unassembled WGS sequence"/>
</dbReference>
<sequence length="95" mass="10469">MTNEYACAGQSFSPDYCAIPKETSMNLEVMKGIAKIHDCYRQWELGGREDEYLGAALLDQLKERLSTFIPLDGNLISLKIAKGGSGLELTVLRGN</sequence>
<organism evidence="1 2">
    <name type="scientific">Cupriavidus alkaliphilus</name>
    <dbReference type="NCBI Taxonomy" id="942866"/>
    <lineage>
        <taxon>Bacteria</taxon>
        <taxon>Pseudomonadati</taxon>
        <taxon>Pseudomonadota</taxon>
        <taxon>Betaproteobacteria</taxon>
        <taxon>Burkholderiales</taxon>
        <taxon>Burkholderiaceae</taxon>
        <taxon>Cupriavidus</taxon>
    </lineage>
</organism>
<accession>A0A7W4VE80</accession>
<gene>
    <name evidence="1" type="ORF">FHX61_004669</name>
</gene>
<keyword evidence="2" id="KW-1185">Reference proteome</keyword>
<proteinExistence type="predicted"/>
<evidence type="ECO:0000313" key="1">
    <source>
        <dbReference type="EMBL" id="MBB3009993.1"/>
    </source>
</evidence>
<comment type="caution">
    <text evidence="1">The sequence shown here is derived from an EMBL/GenBank/DDBJ whole genome shotgun (WGS) entry which is preliminary data.</text>
</comment>
<dbReference type="RefSeq" id="WP_183300334.1">
    <property type="nucleotide sequence ID" value="NZ_JACHWF010000006.1"/>
</dbReference>